<evidence type="ECO:0000256" key="1">
    <source>
        <dbReference type="SAM" id="MobiDB-lite"/>
    </source>
</evidence>
<evidence type="ECO:0000313" key="3">
    <source>
        <dbReference type="Proteomes" id="UP000678374"/>
    </source>
</evidence>
<dbReference type="EMBL" id="JAGQDE010000017">
    <property type="protein sequence ID" value="MBQ0960719.1"/>
    <property type="molecule type" value="Genomic_DNA"/>
</dbReference>
<accession>A0A941BMD6</accession>
<feature type="region of interest" description="Disordered" evidence="1">
    <location>
        <begin position="1"/>
        <end position="26"/>
    </location>
</feature>
<protein>
    <submittedName>
        <fullName evidence="2">Uncharacterized protein</fullName>
    </submittedName>
</protein>
<keyword evidence="3" id="KW-1185">Reference proteome</keyword>
<proteinExistence type="predicted"/>
<evidence type="ECO:0000313" key="2">
    <source>
        <dbReference type="EMBL" id="MBQ0960719.1"/>
    </source>
</evidence>
<sequence length="106" mass="10727">MSTPVAAEASESATEGMQASAPASPVTVRTVRTVRLDLHDFMHALVQAARNAYAAMTASRPAGDDTAAAGSPTPAPGAGLAIGLTVFAYPLRCPASNSSHSPAYSR</sequence>
<dbReference type="RefSeq" id="WP_210803396.1">
    <property type="nucleotide sequence ID" value="NZ_JAGQDE010000017.1"/>
</dbReference>
<dbReference type="AlphaFoldDB" id="A0A941BMD6"/>
<reference evidence="2" key="1">
    <citation type="submission" date="2021-04" db="EMBL/GenBank/DDBJ databases">
        <title>The genome sequence of Ideonella sp. 4Y11.</title>
        <authorList>
            <person name="Liu Y."/>
        </authorList>
    </citation>
    <scope>NUCLEOTIDE SEQUENCE</scope>
    <source>
        <strain evidence="2">4Y11</strain>
    </source>
</reference>
<comment type="caution">
    <text evidence="2">The sequence shown here is derived from an EMBL/GenBank/DDBJ whole genome shotgun (WGS) entry which is preliminary data.</text>
</comment>
<gene>
    <name evidence="2" type="ORF">KAK06_17320</name>
</gene>
<name>A0A941BMD6_9BURK</name>
<organism evidence="2 3">
    <name type="scientific">Ideonella aquatica</name>
    <dbReference type="NCBI Taxonomy" id="2824119"/>
    <lineage>
        <taxon>Bacteria</taxon>
        <taxon>Pseudomonadati</taxon>
        <taxon>Pseudomonadota</taxon>
        <taxon>Betaproteobacteria</taxon>
        <taxon>Burkholderiales</taxon>
        <taxon>Sphaerotilaceae</taxon>
        <taxon>Ideonella</taxon>
    </lineage>
</organism>
<feature type="region of interest" description="Disordered" evidence="1">
    <location>
        <begin position="56"/>
        <end position="75"/>
    </location>
</feature>
<dbReference type="Proteomes" id="UP000678374">
    <property type="component" value="Unassembled WGS sequence"/>
</dbReference>